<keyword evidence="2" id="KW-1185">Reference proteome</keyword>
<comment type="caution">
    <text evidence="1">The sequence shown here is derived from an EMBL/GenBank/DDBJ whole genome shotgun (WGS) entry which is preliminary data.</text>
</comment>
<dbReference type="EMBL" id="VFIA01000076">
    <property type="protein sequence ID" value="MBC3795059.1"/>
    <property type="molecule type" value="Genomic_DNA"/>
</dbReference>
<gene>
    <name evidence="1" type="ORF">FH603_5591</name>
</gene>
<reference evidence="1 2" key="1">
    <citation type="submission" date="2019-06" db="EMBL/GenBank/DDBJ databases">
        <title>Spirosoma utsteinense sp. nov. isolated from Antarctic ice-free soils.</title>
        <authorList>
            <person name="Tahon G."/>
        </authorList>
    </citation>
    <scope>NUCLEOTIDE SEQUENCE [LARGE SCALE GENOMIC DNA]</scope>
    <source>
        <strain evidence="1 2">LMG 31447</strain>
    </source>
</reference>
<name>A0ABR6WET7_9BACT</name>
<proteinExistence type="predicted"/>
<evidence type="ECO:0000313" key="2">
    <source>
        <dbReference type="Proteomes" id="UP000700732"/>
    </source>
</evidence>
<protein>
    <recommendedName>
        <fullName evidence="3">RNA polymerase sigma-70 region 2 domain-containing protein</fullName>
    </recommendedName>
</protein>
<accession>A0ABR6WET7</accession>
<evidence type="ECO:0000313" key="1">
    <source>
        <dbReference type="EMBL" id="MBC3795059.1"/>
    </source>
</evidence>
<organism evidence="1 2">
    <name type="scientific">Spirosoma utsteinense</name>
    <dbReference type="NCBI Taxonomy" id="2585773"/>
    <lineage>
        <taxon>Bacteria</taxon>
        <taxon>Pseudomonadati</taxon>
        <taxon>Bacteroidota</taxon>
        <taxon>Cytophagia</taxon>
        <taxon>Cytophagales</taxon>
        <taxon>Cytophagaceae</taxon>
        <taxon>Spirosoma</taxon>
    </lineage>
</organism>
<dbReference type="Proteomes" id="UP000700732">
    <property type="component" value="Unassembled WGS sequence"/>
</dbReference>
<evidence type="ECO:0008006" key="3">
    <source>
        <dbReference type="Google" id="ProtNLM"/>
    </source>
</evidence>
<sequence length="84" mass="9355">MEPPSAETSTLDHQAFMAFYDLYAPKLWGLILGANLPVPQAEAILLSTLTKAWQQFGPHILKQKYLLTQLLSIACREGLPVECL</sequence>